<keyword evidence="2" id="KW-1185">Reference proteome</keyword>
<gene>
    <name evidence="1" type="ORF">MRATA1EN1_LOCUS13981</name>
</gene>
<evidence type="ECO:0000313" key="2">
    <source>
        <dbReference type="Proteomes" id="UP001176941"/>
    </source>
</evidence>
<reference evidence="1" key="1">
    <citation type="submission" date="2023-04" db="EMBL/GenBank/DDBJ databases">
        <authorList>
            <consortium name="ELIXIR-Norway"/>
        </authorList>
    </citation>
    <scope>NUCLEOTIDE SEQUENCE [LARGE SCALE GENOMIC DNA]</scope>
</reference>
<sequence>MEEQFLSYFVSMHLFLNKIVYRKECKQSVTWPVVPAAPGGRAGVSPSVRTRGRKPEERLLPETFLVCALNHLQMSWGDISLFNFETVFEINCCCVLRTWPK</sequence>
<dbReference type="EMBL" id="OX459960">
    <property type="protein sequence ID" value="CAI9165019.1"/>
    <property type="molecule type" value="Genomic_DNA"/>
</dbReference>
<protein>
    <submittedName>
        <fullName evidence="1">Uncharacterized protein</fullName>
    </submittedName>
</protein>
<proteinExistence type="predicted"/>
<accession>A0ABN8YU48</accession>
<dbReference type="Proteomes" id="UP001176941">
    <property type="component" value="Chromosome 24"/>
</dbReference>
<evidence type="ECO:0000313" key="1">
    <source>
        <dbReference type="EMBL" id="CAI9165019.1"/>
    </source>
</evidence>
<name>A0ABN8YU48_RANTA</name>
<organism evidence="1 2">
    <name type="scientific">Rangifer tarandus platyrhynchus</name>
    <name type="common">Svalbard reindeer</name>
    <dbReference type="NCBI Taxonomy" id="3082113"/>
    <lineage>
        <taxon>Eukaryota</taxon>
        <taxon>Metazoa</taxon>
        <taxon>Chordata</taxon>
        <taxon>Craniata</taxon>
        <taxon>Vertebrata</taxon>
        <taxon>Euteleostomi</taxon>
        <taxon>Mammalia</taxon>
        <taxon>Eutheria</taxon>
        <taxon>Laurasiatheria</taxon>
        <taxon>Artiodactyla</taxon>
        <taxon>Ruminantia</taxon>
        <taxon>Pecora</taxon>
        <taxon>Cervidae</taxon>
        <taxon>Odocoileinae</taxon>
        <taxon>Rangifer</taxon>
    </lineage>
</organism>